<dbReference type="OrthoDB" id="6370791at2759"/>
<protein>
    <submittedName>
        <fullName evidence="2">Uncharacterized protein</fullName>
    </submittedName>
</protein>
<feature type="signal peptide" evidence="1">
    <location>
        <begin position="1"/>
        <end position="18"/>
    </location>
</feature>
<evidence type="ECO:0000313" key="3">
    <source>
        <dbReference type="Proteomes" id="UP000708208"/>
    </source>
</evidence>
<accession>A0A8J2LU99</accession>
<sequence length="262" mass="27745">MKLTTVVITLIFACSAHAFSVSRGSGNHVAPLQDFGPTVKEALDSILASLAEGDPIPIDLIPELRLNLTELIGAIIGENATSPIKGEMVITAPAIGLKPGGVCERASVILNSIVRPVDLDVLVSLPGAGIVGDYSINALLLGIIPVRGEGRFYLGVDLSAGVTDTSLKLKLGSANGTLTSFEYLFDLRSLDINLEGLIGGPDLSDKINEILNDFIDKEITPALISLEATLHPVLRAILHDTLNEVVKPITYQMLLDLLNPKP</sequence>
<dbReference type="Pfam" id="PF06585">
    <property type="entry name" value="JHBP"/>
    <property type="match status" value="1"/>
</dbReference>
<feature type="chain" id="PRO_5035307045" evidence="1">
    <location>
        <begin position="19"/>
        <end position="262"/>
    </location>
</feature>
<dbReference type="InterPro" id="IPR010562">
    <property type="entry name" value="Haemolymph_juvenile_hormone-bd"/>
</dbReference>
<evidence type="ECO:0000256" key="1">
    <source>
        <dbReference type="SAM" id="SignalP"/>
    </source>
</evidence>
<evidence type="ECO:0000313" key="2">
    <source>
        <dbReference type="EMBL" id="CAG7836692.1"/>
    </source>
</evidence>
<comment type="caution">
    <text evidence="2">The sequence shown here is derived from an EMBL/GenBank/DDBJ whole genome shotgun (WGS) entry which is preliminary data.</text>
</comment>
<dbReference type="Proteomes" id="UP000708208">
    <property type="component" value="Unassembled WGS sequence"/>
</dbReference>
<proteinExistence type="predicted"/>
<reference evidence="2" key="1">
    <citation type="submission" date="2021-06" db="EMBL/GenBank/DDBJ databases">
        <authorList>
            <person name="Hodson N. C."/>
            <person name="Mongue J. A."/>
            <person name="Jaron S. K."/>
        </authorList>
    </citation>
    <scope>NUCLEOTIDE SEQUENCE</scope>
</reference>
<keyword evidence="3" id="KW-1185">Reference proteome</keyword>
<dbReference type="EMBL" id="CAJVCH010571125">
    <property type="protein sequence ID" value="CAG7836692.1"/>
    <property type="molecule type" value="Genomic_DNA"/>
</dbReference>
<dbReference type="AlphaFoldDB" id="A0A8J2LU99"/>
<name>A0A8J2LU99_9HEXA</name>
<organism evidence="2 3">
    <name type="scientific">Allacma fusca</name>
    <dbReference type="NCBI Taxonomy" id="39272"/>
    <lineage>
        <taxon>Eukaryota</taxon>
        <taxon>Metazoa</taxon>
        <taxon>Ecdysozoa</taxon>
        <taxon>Arthropoda</taxon>
        <taxon>Hexapoda</taxon>
        <taxon>Collembola</taxon>
        <taxon>Symphypleona</taxon>
        <taxon>Sminthuridae</taxon>
        <taxon>Allacma</taxon>
    </lineage>
</organism>
<gene>
    <name evidence="2" type="ORF">AFUS01_LOCUS45910</name>
</gene>
<keyword evidence="1" id="KW-0732">Signal</keyword>